<evidence type="ECO:0000313" key="1">
    <source>
        <dbReference type="EMBL" id="BAD33377.1"/>
    </source>
</evidence>
<proteinExistence type="predicted"/>
<accession>Q69R51</accession>
<organism evidence="1 2">
    <name type="scientific">Oryza sativa subsp. japonica</name>
    <name type="common">Rice</name>
    <dbReference type="NCBI Taxonomy" id="39947"/>
    <lineage>
        <taxon>Eukaryota</taxon>
        <taxon>Viridiplantae</taxon>
        <taxon>Streptophyta</taxon>
        <taxon>Embryophyta</taxon>
        <taxon>Tracheophyta</taxon>
        <taxon>Spermatophyta</taxon>
        <taxon>Magnoliopsida</taxon>
        <taxon>Liliopsida</taxon>
        <taxon>Poales</taxon>
        <taxon>Poaceae</taxon>
        <taxon>BOP clade</taxon>
        <taxon>Oryzoideae</taxon>
        <taxon>Oryzeae</taxon>
        <taxon>Oryzinae</taxon>
        <taxon>Oryza</taxon>
        <taxon>Oryza sativa</taxon>
    </lineage>
</organism>
<evidence type="ECO:0000313" key="2">
    <source>
        <dbReference type="Proteomes" id="UP000000763"/>
    </source>
</evidence>
<name>Q69R51_ORYSJ</name>
<reference evidence="2" key="2">
    <citation type="journal article" date="2008" name="Nucleic Acids Res.">
        <title>The rice annotation project database (RAP-DB): 2008 update.</title>
        <authorList>
            <consortium name="The rice annotation project (RAP)"/>
        </authorList>
    </citation>
    <scope>GENOME REANNOTATION</scope>
    <source>
        <strain evidence="2">cv. Nipponbare</strain>
    </source>
</reference>
<protein>
    <submittedName>
        <fullName evidence="1">Uncharacterized protein</fullName>
    </submittedName>
</protein>
<gene>
    <name evidence="1" type="primary">OSJNBb0009H02.29</name>
</gene>
<dbReference type="Proteomes" id="UP000000763">
    <property type="component" value="Chromosome 8"/>
</dbReference>
<reference evidence="2" key="1">
    <citation type="journal article" date="2005" name="Nature">
        <title>The map-based sequence of the rice genome.</title>
        <authorList>
            <consortium name="International rice genome sequencing project (IRGSP)"/>
            <person name="Matsumoto T."/>
            <person name="Wu J."/>
            <person name="Kanamori H."/>
            <person name="Katayose Y."/>
            <person name="Fujisawa M."/>
            <person name="Namiki N."/>
            <person name="Mizuno H."/>
            <person name="Yamamoto K."/>
            <person name="Antonio B.A."/>
            <person name="Baba T."/>
            <person name="Sakata K."/>
            <person name="Nagamura Y."/>
            <person name="Aoki H."/>
            <person name="Arikawa K."/>
            <person name="Arita K."/>
            <person name="Bito T."/>
            <person name="Chiden Y."/>
            <person name="Fujitsuka N."/>
            <person name="Fukunaka R."/>
            <person name="Hamada M."/>
            <person name="Harada C."/>
            <person name="Hayashi A."/>
            <person name="Hijishita S."/>
            <person name="Honda M."/>
            <person name="Hosokawa S."/>
            <person name="Ichikawa Y."/>
            <person name="Idonuma A."/>
            <person name="Iijima M."/>
            <person name="Ikeda M."/>
            <person name="Ikeno M."/>
            <person name="Ito K."/>
            <person name="Ito S."/>
            <person name="Ito T."/>
            <person name="Ito Y."/>
            <person name="Ito Y."/>
            <person name="Iwabuchi A."/>
            <person name="Kamiya K."/>
            <person name="Karasawa W."/>
            <person name="Kurita K."/>
            <person name="Katagiri S."/>
            <person name="Kikuta A."/>
            <person name="Kobayashi H."/>
            <person name="Kobayashi N."/>
            <person name="Machita K."/>
            <person name="Maehara T."/>
            <person name="Masukawa M."/>
            <person name="Mizubayashi T."/>
            <person name="Mukai Y."/>
            <person name="Nagasaki H."/>
            <person name="Nagata Y."/>
            <person name="Naito S."/>
            <person name="Nakashima M."/>
            <person name="Nakama Y."/>
            <person name="Nakamichi Y."/>
            <person name="Nakamura M."/>
            <person name="Meguro A."/>
            <person name="Negishi M."/>
            <person name="Ohta I."/>
            <person name="Ohta T."/>
            <person name="Okamoto M."/>
            <person name="Ono N."/>
            <person name="Saji S."/>
            <person name="Sakaguchi M."/>
            <person name="Sakai K."/>
            <person name="Shibata M."/>
            <person name="Shimokawa T."/>
            <person name="Song J."/>
            <person name="Takazaki Y."/>
            <person name="Terasawa K."/>
            <person name="Tsugane M."/>
            <person name="Tsuji K."/>
            <person name="Ueda S."/>
            <person name="Waki K."/>
            <person name="Yamagata H."/>
            <person name="Yamamoto M."/>
            <person name="Yamamoto S."/>
            <person name="Yamane H."/>
            <person name="Yoshiki S."/>
            <person name="Yoshihara R."/>
            <person name="Yukawa K."/>
            <person name="Zhong H."/>
            <person name="Yano M."/>
            <person name="Yuan Q."/>
            <person name="Ouyang S."/>
            <person name="Liu J."/>
            <person name="Jones K.M."/>
            <person name="Gansberger K."/>
            <person name="Moffat K."/>
            <person name="Hill J."/>
            <person name="Bera J."/>
            <person name="Fadrosh D."/>
            <person name="Jin S."/>
            <person name="Johri S."/>
            <person name="Kim M."/>
            <person name="Overton L."/>
            <person name="Reardon M."/>
            <person name="Tsitrin T."/>
            <person name="Vuong H."/>
            <person name="Weaver B."/>
            <person name="Ciecko A."/>
            <person name="Tallon L."/>
            <person name="Jackson J."/>
            <person name="Pai G."/>
            <person name="Aken S.V."/>
            <person name="Utterback T."/>
            <person name="Reidmuller S."/>
            <person name="Feldblyum T."/>
            <person name="Hsiao J."/>
            <person name="Zismann V."/>
            <person name="Iobst S."/>
            <person name="de Vazeille A.R."/>
            <person name="Buell C.R."/>
            <person name="Ying K."/>
            <person name="Li Y."/>
            <person name="Lu T."/>
            <person name="Huang Y."/>
            <person name="Zhao Q."/>
            <person name="Feng Q."/>
            <person name="Zhang L."/>
            <person name="Zhu J."/>
            <person name="Weng Q."/>
            <person name="Mu J."/>
            <person name="Lu Y."/>
            <person name="Fan D."/>
            <person name="Liu Y."/>
            <person name="Guan J."/>
            <person name="Zhang Y."/>
            <person name="Yu S."/>
            <person name="Liu X."/>
            <person name="Zhang Y."/>
            <person name="Hong G."/>
            <person name="Han B."/>
            <person name="Choisne N."/>
            <person name="Demange N."/>
            <person name="Orjeda G."/>
            <person name="Samain S."/>
            <person name="Cattolico L."/>
            <person name="Pelletier E."/>
            <person name="Couloux A."/>
            <person name="Segurens B."/>
            <person name="Wincker P."/>
            <person name="D'Hont A."/>
            <person name="Scarpelli C."/>
            <person name="Weissenbach J."/>
            <person name="Salanoubat M."/>
            <person name="Quetier F."/>
            <person name="Yu Y."/>
            <person name="Kim H.R."/>
            <person name="Rambo T."/>
            <person name="Currie J."/>
            <person name="Collura K."/>
            <person name="Luo M."/>
            <person name="Yang T."/>
            <person name="Ammiraju J.S.S."/>
            <person name="Engler F."/>
            <person name="Soderlund C."/>
            <person name="Wing R.A."/>
            <person name="Palmer L.E."/>
            <person name="de la Bastide M."/>
            <person name="Spiegel L."/>
            <person name="Nascimento L."/>
            <person name="Zutavern T."/>
            <person name="O'Shaughnessy A."/>
            <person name="Dike S."/>
            <person name="Dedhia N."/>
            <person name="Preston R."/>
            <person name="Balija V."/>
            <person name="McCombie W.R."/>
            <person name="Chow T."/>
            <person name="Chen H."/>
            <person name="Chung M."/>
            <person name="Chen C."/>
            <person name="Shaw J."/>
            <person name="Wu H."/>
            <person name="Hsiao K."/>
            <person name="Chao Y."/>
            <person name="Chu M."/>
            <person name="Cheng C."/>
            <person name="Hour A."/>
            <person name="Lee P."/>
            <person name="Lin S."/>
            <person name="Lin Y."/>
            <person name="Liou J."/>
            <person name="Liu S."/>
            <person name="Hsing Y."/>
            <person name="Raghuvanshi S."/>
            <person name="Mohanty A."/>
            <person name="Bharti A.K."/>
            <person name="Gaur A."/>
            <person name="Gupta V."/>
            <person name="Kumar D."/>
            <person name="Ravi V."/>
            <person name="Vij S."/>
            <person name="Kapur A."/>
            <person name="Khurana P."/>
            <person name="Khurana P."/>
            <person name="Khurana J.P."/>
            <person name="Tyagi A.K."/>
            <person name="Gaikwad K."/>
            <person name="Singh A."/>
            <person name="Dalal V."/>
            <person name="Srivastava S."/>
            <person name="Dixit A."/>
            <person name="Pal A.K."/>
            <person name="Ghazi I.A."/>
            <person name="Yadav M."/>
            <person name="Pandit A."/>
            <person name="Bhargava A."/>
            <person name="Sureshbabu K."/>
            <person name="Batra K."/>
            <person name="Sharma T.R."/>
            <person name="Mohapatra T."/>
            <person name="Singh N.K."/>
            <person name="Messing J."/>
            <person name="Nelson A.B."/>
            <person name="Fuks G."/>
            <person name="Kavchok S."/>
            <person name="Keizer G."/>
            <person name="Linton E."/>
            <person name="Llaca V."/>
            <person name="Song R."/>
            <person name="Tanyolac B."/>
            <person name="Young S."/>
            <person name="Ho-Il K."/>
            <person name="Hahn J.H."/>
            <person name="Sangsakoo G."/>
            <person name="Vanavichit A."/>
            <person name="de Mattos Luiz.A.T."/>
            <person name="Zimmer P.D."/>
            <person name="Malone G."/>
            <person name="Dellagostin O."/>
            <person name="de Oliveira A.C."/>
            <person name="Bevan M."/>
            <person name="Bancroft I."/>
            <person name="Minx P."/>
            <person name="Cordum H."/>
            <person name="Wilson R."/>
            <person name="Cheng Z."/>
            <person name="Jin W."/>
            <person name="Jiang J."/>
            <person name="Leong S.A."/>
            <person name="Iwama H."/>
            <person name="Gojobori T."/>
            <person name="Itoh T."/>
            <person name="Niimura Y."/>
            <person name="Fujii Y."/>
            <person name="Habara T."/>
            <person name="Sakai H."/>
            <person name="Sato Y."/>
            <person name="Wilson G."/>
            <person name="Kumar K."/>
            <person name="McCouch S."/>
            <person name="Juretic N."/>
            <person name="Hoen D."/>
            <person name="Wright S."/>
            <person name="Bruskiewich R."/>
            <person name="Bureau T."/>
            <person name="Miyao A."/>
            <person name="Hirochika H."/>
            <person name="Nishikawa T."/>
            <person name="Kadowaki K."/>
            <person name="Sugiura M."/>
            <person name="Burr B."/>
            <person name="Sasaki T."/>
        </authorList>
    </citation>
    <scope>NUCLEOTIDE SEQUENCE [LARGE SCALE GENOMIC DNA]</scope>
    <source>
        <strain evidence="2">cv. Nipponbare</strain>
    </source>
</reference>
<sequence length="61" mass="6528">MNSQTRTPQNGLCIYSERTKMLFDLRRAIVTAAASARPRASPPDLSVGLGQLAGVRAAPPF</sequence>
<dbReference type="EMBL" id="AP005250">
    <property type="protein sequence ID" value="BAD33377.1"/>
    <property type="molecule type" value="Genomic_DNA"/>
</dbReference>
<dbReference type="AlphaFoldDB" id="Q69R51"/>